<feature type="signal peptide" evidence="2">
    <location>
        <begin position="1"/>
        <end position="17"/>
    </location>
</feature>
<feature type="compositionally biased region" description="Basic and acidic residues" evidence="1">
    <location>
        <begin position="128"/>
        <end position="144"/>
    </location>
</feature>
<feature type="compositionally biased region" description="Low complexity" evidence="1">
    <location>
        <begin position="29"/>
        <end position="69"/>
    </location>
</feature>
<evidence type="ECO:0000256" key="1">
    <source>
        <dbReference type="SAM" id="MobiDB-lite"/>
    </source>
</evidence>
<sequence length="151" mass="15174">MYTNLLTVASLCAVVLASPQLNKREDGDTSSSSSTVSSILESLSTSPTASITSTSPSTPTTESSHPTITAPTPVTGIINGTTATLVPVGTGGLTIASTAAIGGNSTVTTGKLTSSTEETAAETGTGTKTRDKEYYGCSDGKIDAESDVEFE</sequence>
<feature type="compositionally biased region" description="Low complexity" evidence="1">
    <location>
        <begin position="113"/>
        <end position="127"/>
    </location>
</feature>
<dbReference type="InParanoid" id="A7EN48"/>
<protein>
    <submittedName>
        <fullName evidence="3">Uncharacterized protein</fullName>
    </submittedName>
</protein>
<dbReference type="Proteomes" id="UP000001312">
    <property type="component" value="Unassembled WGS sequence"/>
</dbReference>
<evidence type="ECO:0000313" key="4">
    <source>
        <dbReference type="Proteomes" id="UP000001312"/>
    </source>
</evidence>
<keyword evidence="4" id="KW-1185">Reference proteome</keyword>
<reference evidence="4" key="1">
    <citation type="journal article" date="2011" name="PLoS Genet.">
        <title>Genomic analysis of the necrotrophic fungal pathogens Sclerotinia sclerotiorum and Botrytis cinerea.</title>
        <authorList>
            <person name="Amselem J."/>
            <person name="Cuomo C.A."/>
            <person name="van Kan J.A."/>
            <person name="Viaud M."/>
            <person name="Benito E.P."/>
            <person name="Couloux A."/>
            <person name="Coutinho P.M."/>
            <person name="de Vries R.P."/>
            <person name="Dyer P.S."/>
            <person name="Fillinger S."/>
            <person name="Fournier E."/>
            <person name="Gout L."/>
            <person name="Hahn M."/>
            <person name="Kohn L."/>
            <person name="Lapalu N."/>
            <person name="Plummer K.M."/>
            <person name="Pradier J.M."/>
            <person name="Quevillon E."/>
            <person name="Sharon A."/>
            <person name="Simon A."/>
            <person name="ten Have A."/>
            <person name="Tudzynski B."/>
            <person name="Tudzynski P."/>
            <person name="Wincker P."/>
            <person name="Andrew M."/>
            <person name="Anthouard V."/>
            <person name="Beever R.E."/>
            <person name="Beffa R."/>
            <person name="Benoit I."/>
            <person name="Bouzid O."/>
            <person name="Brault B."/>
            <person name="Chen Z."/>
            <person name="Choquer M."/>
            <person name="Collemare J."/>
            <person name="Cotton P."/>
            <person name="Danchin E.G."/>
            <person name="Da Silva C."/>
            <person name="Gautier A."/>
            <person name="Giraud C."/>
            <person name="Giraud T."/>
            <person name="Gonzalez C."/>
            <person name="Grossetete S."/>
            <person name="Guldener U."/>
            <person name="Henrissat B."/>
            <person name="Howlett B.J."/>
            <person name="Kodira C."/>
            <person name="Kretschmer M."/>
            <person name="Lappartient A."/>
            <person name="Leroch M."/>
            <person name="Levis C."/>
            <person name="Mauceli E."/>
            <person name="Neuveglise C."/>
            <person name="Oeser B."/>
            <person name="Pearson M."/>
            <person name="Poulain J."/>
            <person name="Poussereau N."/>
            <person name="Quesneville H."/>
            <person name="Rascle C."/>
            <person name="Schumacher J."/>
            <person name="Segurens B."/>
            <person name="Sexton A."/>
            <person name="Silva E."/>
            <person name="Sirven C."/>
            <person name="Soanes D.M."/>
            <person name="Talbot N.J."/>
            <person name="Templeton M."/>
            <person name="Yandava C."/>
            <person name="Yarden O."/>
            <person name="Zeng Q."/>
            <person name="Rollins J.A."/>
            <person name="Lebrun M.H."/>
            <person name="Dickman M."/>
        </authorList>
    </citation>
    <scope>NUCLEOTIDE SEQUENCE [LARGE SCALE GENOMIC DNA]</scope>
    <source>
        <strain evidence="4">ATCC 18683 / 1980 / Ss-1</strain>
    </source>
</reference>
<feature type="region of interest" description="Disordered" evidence="1">
    <location>
        <begin position="108"/>
        <end position="151"/>
    </location>
</feature>
<dbReference type="GeneID" id="5488690"/>
<gene>
    <name evidence="3" type="ORF">SS1G_06747</name>
</gene>
<dbReference type="EMBL" id="CH476628">
    <property type="protein sequence ID" value="EDO04264.1"/>
    <property type="molecule type" value="Genomic_DNA"/>
</dbReference>
<feature type="chain" id="PRO_5002708451" evidence="2">
    <location>
        <begin position="18"/>
        <end position="151"/>
    </location>
</feature>
<accession>A7EN48</accession>
<feature type="region of interest" description="Disordered" evidence="1">
    <location>
        <begin position="23"/>
        <end position="75"/>
    </location>
</feature>
<name>A7EN48_SCLS1</name>
<evidence type="ECO:0000313" key="3">
    <source>
        <dbReference type="EMBL" id="EDO04264.1"/>
    </source>
</evidence>
<keyword evidence="2" id="KW-0732">Signal</keyword>
<evidence type="ECO:0000256" key="2">
    <source>
        <dbReference type="SAM" id="SignalP"/>
    </source>
</evidence>
<dbReference type="AlphaFoldDB" id="A7EN48"/>
<organism evidence="3 4">
    <name type="scientific">Sclerotinia sclerotiorum (strain ATCC 18683 / 1980 / Ss-1)</name>
    <name type="common">White mold</name>
    <name type="synonym">Whetzelinia sclerotiorum</name>
    <dbReference type="NCBI Taxonomy" id="665079"/>
    <lineage>
        <taxon>Eukaryota</taxon>
        <taxon>Fungi</taxon>
        <taxon>Dikarya</taxon>
        <taxon>Ascomycota</taxon>
        <taxon>Pezizomycotina</taxon>
        <taxon>Leotiomycetes</taxon>
        <taxon>Helotiales</taxon>
        <taxon>Sclerotiniaceae</taxon>
        <taxon>Sclerotinia</taxon>
    </lineage>
</organism>
<proteinExistence type="predicted"/>
<dbReference type="KEGG" id="ssl:SS1G_06747"/>
<dbReference type="RefSeq" id="XP_001592506.1">
    <property type="nucleotide sequence ID" value="XM_001592456.1"/>
</dbReference>